<evidence type="ECO:0000259" key="5">
    <source>
        <dbReference type="PROSITE" id="PS50011"/>
    </source>
</evidence>
<dbReference type="Pfam" id="PF00069">
    <property type="entry name" value="Pkinase"/>
    <property type="match status" value="1"/>
</dbReference>
<dbReference type="InterPro" id="IPR008271">
    <property type="entry name" value="Ser/Thr_kinase_AS"/>
</dbReference>
<dbReference type="PROSITE" id="PS50011">
    <property type="entry name" value="PROTEIN_KINASE_DOM"/>
    <property type="match status" value="1"/>
</dbReference>
<keyword evidence="1 3" id="KW-0547">Nucleotide-binding</keyword>
<feature type="binding site" evidence="3">
    <location>
        <position position="743"/>
    </location>
    <ligand>
        <name>ATP</name>
        <dbReference type="ChEBI" id="CHEBI:30616"/>
    </ligand>
</feature>
<keyword evidence="7" id="KW-1185">Reference proteome</keyword>
<dbReference type="InterPro" id="IPR011009">
    <property type="entry name" value="Kinase-like_dom_sf"/>
</dbReference>
<dbReference type="InterPro" id="IPR050167">
    <property type="entry name" value="Ser_Thr_protein_kinase"/>
</dbReference>
<dbReference type="InterPro" id="IPR017441">
    <property type="entry name" value="Protein_kinase_ATP_BS"/>
</dbReference>
<dbReference type="Gene3D" id="3.80.10.10">
    <property type="entry name" value="Ribonuclease Inhibitor"/>
    <property type="match status" value="2"/>
</dbReference>
<dbReference type="Pfam" id="PF13306">
    <property type="entry name" value="LRR_5"/>
    <property type="match status" value="3"/>
</dbReference>
<protein>
    <recommendedName>
        <fullName evidence="5">Protein kinase domain-containing protein</fullName>
    </recommendedName>
</protein>
<evidence type="ECO:0000256" key="2">
    <source>
        <dbReference type="ARBA" id="ARBA00022840"/>
    </source>
</evidence>
<feature type="region of interest" description="Disordered" evidence="4">
    <location>
        <begin position="409"/>
        <end position="644"/>
    </location>
</feature>
<dbReference type="InterPro" id="IPR000719">
    <property type="entry name" value="Prot_kinase_dom"/>
</dbReference>
<organism evidence="6 7">
    <name type="scientific">Tritrichomonas musculus</name>
    <dbReference type="NCBI Taxonomy" id="1915356"/>
    <lineage>
        <taxon>Eukaryota</taxon>
        <taxon>Metamonada</taxon>
        <taxon>Parabasalia</taxon>
        <taxon>Tritrichomonadida</taxon>
        <taxon>Tritrichomonadidae</taxon>
        <taxon>Tritrichomonas</taxon>
    </lineage>
</organism>
<reference evidence="6 7" key="1">
    <citation type="submission" date="2024-04" db="EMBL/GenBank/DDBJ databases">
        <title>Tritrichomonas musculus Genome.</title>
        <authorList>
            <person name="Alves-Ferreira E."/>
            <person name="Grigg M."/>
            <person name="Lorenzi H."/>
            <person name="Galac M."/>
        </authorList>
    </citation>
    <scope>NUCLEOTIDE SEQUENCE [LARGE SCALE GENOMIC DNA]</scope>
    <source>
        <strain evidence="6 7">EAF2021</strain>
    </source>
</reference>
<dbReference type="SMART" id="SM00220">
    <property type="entry name" value="S_TKc"/>
    <property type="match status" value="1"/>
</dbReference>
<evidence type="ECO:0000256" key="3">
    <source>
        <dbReference type="PROSITE-ProRule" id="PRU10141"/>
    </source>
</evidence>
<keyword evidence="2 3" id="KW-0067">ATP-binding</keyword>
<dbReference type="InterPro" id="IPR026906">
    <property type="entry name" value="LRR_5"/>
</dbReference>
<evidence type="ECO:0000256" key="1">
    <source>
        <dbReference type="ARBA" id="ARBA00022741"/>
    </source>
</evidence>
<comment type="caution">
    <text evidence="6">The sequence shown here is derived from an EMBL/GenBank/DDBJ whole genome shotgun (WGS) entry which is preliminary data.</text>
</comment>
<accession>A0ABR2GQV1</accession>
<evidence type="ECO:0000256" key="4">
    <source>
        <dbReference type="SAM" id="MobiDB-lite"/>
    </source>
</evidence>
<dbReference type="Gene3D" id="1.10.510.10">
    <property type="entry name" value="Transferase(Phosphotransferase) domain 1"/>
    <property type="match status" value="1"/>
</dbReference>
<dbReference type="InterPro" id="IPR032675">
    <property type="entry name" value="LRR_dom_sf"/>
</dbReference>
<dbReference type="PROSITE" id="PS00108">
    <property type="entry name" value="PROTEIN_KINASE_ST"/>
    <property type="match status" value="1"/>
</dbReference>
<sequence>MDLEIEIENNLRVKINQKNGTSSIIESPKATGNIIVPCFATYNNKQFKIISVEGFAFSRCNIESLIFPEDSKVETLKNKCFYKAHIKKIKFPPSLKKLDEDWAGSLYDLVEIEISPKNPFFIYYDNKYLLGKSAESSGKFDVLYYARFDIDEALMPPQVTIIKPHSFDGHEMLKCATFPNNSQIKRIESFAFSGSSIKKLELPASLEMIGDSCFNSVSELTEIKVSPKNKVFKVFDEKCLLMMSQPGSGVFDVLIFGMRDIESVRIPPYIKIISDFAFYKCEKLKSITFESGSLLEKIAGYGFRSIRGQEKMIIPPFVKEIGTHSFSYIKDVKIIEFLSKSIKIGNSSFFFCKNLTFISFPNADQITFEYGSMPSAQENMKIFVRREAQLDGSGLKDCMNKITYIEEKVKTSNETPNDTDNDESKDSVDDAQEKAADDESKDSVDDAQEKAADDESKDSVDDAQEKAADDESKDSVDDAQEKAADDESKDSVDDAQEKAADDESKDSVDDAQEKAADDESKDSVDDAQEKAADDESKNSVDDAQEKAADDESKDSVDDAQEKAADDESKDSVDDAQEKAADDESKDSVDDAQEKAADDESKDSVDDAQEKAADDESKDSVDDAQEKAADESKEENHKSLNTLKASDNNEVDQCINNENENNNLKKFVGYLISHLSKYETVISYDEFVNKTAKGTNKEELNYEHHSFVGADDEEFHRVVGKIGEGATSEVYKVIDERTGEVICKKVVKDCGDENAFKTLKNSLKELEVGMNVHHPCICEALGYNTNEALPGTAQEDQEEKTTIALFFELLPFSIESVIKKGLMSNTLKVRIAVEVAFGMSYLHSHGMMHRDLKLGNIMMNGVFNSKIIDFGLVHISDLSMSGNSMTKGIGTLAYMSPEMVNEEDYDNKTDVYSYGVVLFKLFAERLPKQSMRDRLNNVPMEYPTESGKISKYCINLIKRCTMFEPEQRPTFDEIIEDMLSNNFALASEVDVKVISQRFKELNNFRELNNERNNS</sequence>
<dbReference type="PANTHER" id="PTHR23257:SF969">
    <property type="entry name" value="INTEGRIN-LINKED PROTEIN KINASE"/>
    <property type="match status" value="1"/>
</dbReference>
<evidence type="ECO:0000313" key="7">
    <source>
        <dbReference type="Proteomes" id="UP001470230"/>
    </source>
</evidence>
<name>A0ABR2GQV1_9EUKA</name>
<evidence type="ECO:0000313" key="6">
    <source>
        <dbReference type="EMBL" id="KAK8835625.1"/>
    </source>
</evidence>
<dbReference type="SUPFAM" id="SSF56112">
    <property type="entry name" value="Protein kinase-like (PK-like)"/>
    <property type="match status" value="1"/>
</dbReference>
<gene>
    <name evidence="6" type="ORF">M9Y10_042338</name>
</gene>
<dbReference type="SUPFAM" id="SSF52058">
    <property type="entry name" value="L domain-like"/>
    <property type="match status" value="1"/>
</dbReference>
<dbReference type="EMBL" id="JAPFFF010000078">
    <property type="protein sequence ID" value="KAK8835625.1"/>
    <property type="molecule type" value="Genomic_DNA"/>
</dbReference>
<dbReference type="PANTHER" id="PTHR23257">
    <property type="entry name" value="SERINE-THREONINE PROTEIN KINASE"/>
    <property type="match status" value="1"/>
</dbReference>
<feature type="domain" description="Protein kinase" evidence="5">
    <location>
        <begin position="715"/>
        <end position="983"/>
    </location>
</feature>
<feature type="compositionally biased region" description="Basic and acidic residues" evidence="4">
    <location>
        <begin position="422"/>
        <end position="637"/>
    </location>
</feature>
<dbReference type="Proteomes" id="UP001470230">
    <property type="component" value="Unassembled WGS sequence"/>
</dbReference>
<proteinExistence type="predicted"/>
<dbReference type="PROSITE" id="PS00107">
    <property type="entry name" value="PROTEIN_KINASE_ATP"/>
    <property type="match status" value="1"/>
</dbReference>